<dbReference type="InterPro" id="IPR008253">
    <property type="entry name" value="Marvel"/>
</dbReference>
<dbReference type="PANTHER" id="PTHR10306:SF10">
    <property type="entry name" value="SYNAPTOPHYSIN"/>
    <property type="match status" value="1"/>
</dbReference>
<dbReference type="AlphaFoldDB" id="V8PGY4"/>
<dbReference type="GO" id="GO:0048168">
    <property type="term" value="P:regulation of neuronal synaptic plasticity"/>
    <property type="evidence" value="ECO:0007669"/>
    <property type="project" value="TreeGrafter"/>
</dbReference>
<keyword evidence="8" id="KW-0106">Calcium</keyword>
<sequence length="334" mass="37382">MEVVNQLVAVGQFRILKEPLGFVKLLEWFFSIFAFATCGSYTGQFRLSVNCPKKNESKLNIDVEFSYPFRLHQVYFDAPTCKGGEQDKVFLIGDYSSSAEFFVTIAVFAFLYSLAATVVYIFMQDKYRENNKGPMVDFIVTAVFVFMWLVSSCAWAKGLSDVKEATDPDNVIEGMSVCEEPEVKCKEEYEPITSGLNTSVVFGFLNLVLWIGNLWFVFKETGWSAPFMKYPPAQEKQPAPDTYGDSYNQAPGYGQQDTYGQQGGYQPDYSQQGYGQQGDFGQQGGYVQGGPTSFANQMFLPPNRRRCEKEAAIPSWLPMSLVRGKGGLVGDHTG</sequence>
<feature type="transmembrane region" description="Helical" evidence="20">
    <location>
        <begin position="101"/>
        <end position="123"/>
    </location>
</feature>
<comment type="subunit">
    <text evidence="17">Homohexamer or homotetramer. Interacts with SRCIN1. Interacts with VAMP2; the interaction is inhibited by interaction of VAPM2 with SEPT8.</text>
</comment>
<evidence type="ECO:0000256" key="3">
    <source>
        <dbReference type="ARBA" id="ARBA00014277"/>
    </source>
</evidence>
<evidence type="ECO:0000313" key="22">
    <source>
        <dbReference type="EMBL" id="ETE73142.1"/>
    </source>
</evidence>
<comment type="function">
    <text evidence="16">Possibly involved in structural functions as organizing other membrane components or in targeting the vesicles to the plasma membrane. Involved in the regulation of short-term and long-term synaptic plasticity.</text>
</comment>
<feature type="non-terminal residue" evidence="22">
    <location>
        <position position="334"/>
    </location>
</feature>
<dbReference type="OrthoDB" id="10006326at2759"/>
<evidence type="ECO:0000256" key="6">
    <source>
        <dbReference type="ARBA" id="ARBA00022692"/>
    </source>
</evidence>
<dbReference type="GO" id="GO:0043005">
    <property type="term" value="C:neuron projection"/>
    <property type="evidence" value="ECO:0007669"/>
    <property type="project" value="UniProtKB-KW"/>
</dbReference>
<feature type="domain" description="MARVEL" evidence="21">
    <location>
        <begin position="15"/>
        <end position="222"/>
    </location>
</feature>
<dbReference type="Proteomes" id="UP000018936">
    <property type="component" value="Unassembled WGS sequence"/>
</dbReference>
<evidence type="ECO:0000256" key="14">
    <source>
        <dbReference type="ARBA" id="ARBA00023329"/>
    </source>
</evidence>
<evidence type="ECO:0000256" key="12">
    <source>
        <dbReference type="ARBA" id="ARBA00023136"/>
    </source>
</evidence>
<comment type="caution">
    <text evidence="22">The sequence shown here is derived from an EMBL/GenBank/DDBJ whole genome shotgun (WGS) entry which is preliminary data.</text>
</comment>
<evidence type="ECO:0000256" key="16">
    <source>
        <dbReference type="ARBA" id="ARBA00046094"/>
    </source>
</evidence>
<feature type="region of interest" description="Disordered" evidence="19">
    <location>
        <begin position="234"/>
        <end position="264"/>
    </location>
</feature>
<keyword evidence="14" id="KW-0968">Cytoplasmic vesicle</keyword>
<accession>V8PGY4</accession>
<evidence type="ECO:0000256" key="17">
    <source>
        <dbReference type="ARBA" id="ARBA00062829"/>
    </source>
</evidence>
<dbReference type="PROSITE" id="PS51225">
    <property type="entry name" value="MARVEL"/>
    <property type="match status" value="1"/>
</dbReference>
<proteinExistence type="inferred from homology"/>
<dbReference type="Pfam" id="PF01284">
    <property type="entry name" value="MARVEL"/>
    <property type="match status" value="1"/>
</dbReference>
<evidence type="ECO:0000256" key="11">
    <source>
        <dbReference type="ARBA" id="ARBA00023018"/>
    </source>
</evidence>
<evidence type="ECO:0000256" key="5">
    <source>
        <dbReference type="ARBA" id="ARBA00022599"/>
    </source>
</evidence>
<comment type="subcellular location">
    <subcellularLocation>
        <location evidence="1">Cytoplasmic vesicle</location>
        <location evidence="1">Secretory vesicle</location>
        <location evidence="1">Synaptic vesicle membrane</location>
        <topology evidence="1">Multi-pass membrane protein</topology>
    </subcellularLocation>
    <subcellularLocation>
        <location evidence="15">Synapse</location>
        <location evidence="15">Synaptosome</location>
    </subcellularLocation>
</comment>
<feature type="transmembrane region" description="Helical" evidence="20">
    <location>
        <begin position="21"/>
        <end position="42"/>
    </location>
</feature>
<evidence type="ECO:0000256" key="10">
    <source>
        <dbReference type="ARBA" id="ARBA00022989"/>
    </source>
</evidence>
<organism evidence="22 23">
    <name type="scientific">Ophiophagus hannah</name>
    <name type="common">King cobra</name>
    <name type="synonym">Naja hannah</name>
    <dbReference type="NCBI Taxonomy" id="8665"/>
    <lineage>
        <taxon>Eukaryota</taxon>
        <taxon>Metazoa</taxon>
        <taxon>Chordata</taxon>
        <taxon>Craniata</taxon>
        <taxon>Vertebrata</taxon>
        <taxon>Euteleostomi</taxon>
        <taxon>Lepidosauria</taxon>
        <taxon>Squamata</taxon>
        <taxon>Bifurcata</taxon>
        <taxon>Unidentata</taxon>
        <taxon>Episquamata</taxon>
        <taxon>Toxicofera</taxon>
        <taxon>Serpentes</taxon>
        <taxon>Colubroidea</taxon>
        <taxon>Elapidae</taxon>
        <taxon>Elapinae</taxon>
        <taxon>Ophiophagus</taxon>
    </lineage>
</organism>
<feature type="transmembrane region" description="Helical" evidence="20">
    <location>
        <begin position="200"/>
        <end position="218"/>
    </location>
</feature>
<evidence type="ECO:0000256" key="7">
    <source>
        <dbReference type="ARBA" id="ARBA00022737"/>
    </source>
</evidence>
<protein>
    <recommendedName>
        <fullName evidence="3">Synaptophysin</fullName>
    </recommendedName>
</protein>
<keyword evidence="9" id="KW-0832">Ubl conjugation</keyword>
<feature type="compositionally biased region" description="Low complexity" evidence="19">
    <location>
        <begin position="252"/>
        <end position="264"/>
    </location>
</feature>
<reference evidence="22 23" key="1">
    <citation type="journal article" date="2013" name="Proc. Natl. Acad. Sci. U.S.A.">
        <title>The king cobra genome reveals dynamic gene evolution and adaptation in the snake venom system.</title>
        <authorList>
            <person name="Vonk F.J."/>
            <person name="Casewell N.R."/>
            <person name="Henkel C.V."/>
            <person name="Heimberg A.M."/>
            <person name="Jansen H.J."/>
            <person name="McCleary R.J."/>
            <person name="Kerkkamp H.M."/>
            <person name="Vos R.A."/>
            <person name="Guerreiro I."/>
            <person name="Calvete J.J."/>
            <person name="Wuster W."/>
            <person name="Woods A.E."/>
            <person name="Logan J.M."/>
            <person name="Harrison R.A."/>
            <person name="Castoe T.A."/>
            <person name="de Koning A.P."/>
            <person name="Pollock D.D."/>
            <person name="Yandell M."/>
            <person name="Calderon D."/>
            <person name="Renjifo C."/>
            <person name="Currier R.B."/>
            <person name="Salgado D."/>
            <person name="Pla D."/>
            <person name="Sanz L."/>
            <person name="Hyder A.S."/>
            <person name="Ribeiro J.M."/>
            <person name="Arntzen J.W."/>
            <person name="van den Thillart G.E."/>
            <person name="Boetzer M."/>
            <person name="Pirovano W."/>
            <person name="Dirks R.P."/>
            <person name="Spaink H.P."/>
            <person name="Duboule D."/>
            <person name="McGlinn E."/>
            <person name="Kini R.M."/>
            <person name="Richardson M.K."/>
        </authorList>
    </citation>
    <scope>NUCLEOTIDE SEQUENCE</scope>
    <source>
        <tissue evidence="22">Blood</tissue>
    </source>
</reference>
<evidence type="ECO:0000256" key="4">
    <source>
        <dbReference type="ARBA" id="ARBA00022553"/>
    </source>
</evidence>
<comment type="similarity">
    <text evidence="2">Belongs to the synaptophysin/synaptobrevin family.</text>
</comment>
<keyword evidence="12 18" id="KW-0472">Membrane</keyword>
<dbReference type="InterPro" id="IPR001285">
    <property type="entry name" value="Synaptophysin/porin"/>
</dbReference>
<evidence type="ECO:0000256" key="15">
    <source>
        <dbReference type="ARBA" id="ARBA00034102"/>
    </source>
</evidence>
<keyword evidence="5" id="KW-0771">Synaptosome</keyword>
<keyword evidence="13" id="KW-0325">Glycoprotein</keyword>
<dbReference type="PANTHER" id="PTHR10306">
    <property type="entry name" value="SYNAPTOPHYSIN"/>
    <property type="match status" value="1"/>
</dbReference>
<evidence type="ECO:0000313" key="23">
    <source>
        <dbReference type="Proteomes" id="UP000018936"/>
    </source>
</evidence>
<evidence type="ECO:0000259" key="21">
    <source>
        <dbReference type="PROSITE" id="PS51225"/>
    </source>
</evidence>
<evidence type="ECO:0000256" key="9">
    <source>
        <dbReference type="ARBA" id="ARBA00022843"/>
    </source>
</evidence>
<feature type="transmembrane region" description="Helical" evidence="20">
    <location>
        <begin position="135"/>
        <end position="157"/>
    </location>
</feature>
<keyword evidence="11" id="KW-0770">Synapse</keyword>
<evidence type="ECO:0000256" key="13">
    <source>
        <dbReference type="ARBA" id="ARBA00023180"/>
    </source>
</evidence>
<name>V8PGY4_OPHHA</name>
<evidence type="ECO:0000256" key="20">
    <source>
        <dbReference type="SAM" id="Phobius"/>
    </source>
</evidence>
<keyword evidence="7" id="KW-0677">Repeat</keyword>
<dbReference type="PRINTS" id="PR00220">
    <property type="entry name" value="SYNAPTOPHYSN"/>
</dbReference>
<keyword evidence="10 20" id="KW-1133">Transmembrane helix</keyword>
<dbReference type="GO" id="GO:0048786">
    <property type="term" value="C:presynaptic active zone"/>
    <property type="evidence" value="ECO:0007669"/>
    <property type="project" value="TreeGrafter"/>
</dbReference>
<evidence type="ECO:0000256" key="18">
    <source>
        <dbReference type="PROSITE-ProRule" id="PRU00581"/>
    </source>
</evidence>
<keyword evidence="4" id="KW-0597">Phosphoprotein</keyword>
<dbReference type="EMBL" id="AZIM01000130">
    <property type="protein sequence ID" value="ETE73142.1"/>
    <property type="molecule type" value="Genomic_DNA"/>
</dbReference>
<dbReference type="GO" id="GO:0030672">
    <property type="term" value="C:synaptic vesicle membrane"/>
    <property type="evidence" value="ECO:0007669"/>
    <property type="project" value="UniProtKB-SubCell"/>
</dbReference>
<keyword evidence="23" id="KW-1185">Reference proteome</keyword>
<evidence type="ECO:0000256" key="19">
    <source>
        <dbReference type="SAM" id="MobiDB-lite"/>
    </source>
</evidence>
<keyword evidence="6 18" id="KW-0812">Transmembrane</keyword>
<evidence type="ECO:0000256" key="1">
    <source>
        <dbReference type="ARBA" id="ARBA00004644"/>
    </source>
</evidence>
<evidence type="ECO:0000256" key="8">
    <source>
        <dbReference type="ARBA" id="ARBA00022837"/>
    </source>
</evidence>
<evidence type="ECO:0000256" key="2">
    <source>
        <dbReference type="ARBA" id="ARBA00006476"/>
    </source>
</evidence>
<gene>
    <name evidence="22" type="primary">Syp</name>
    <name evidence="22" type="ORF">L345_01013</name>
</gene>